<dbReference type="NCBIfam" id="TIGR01448">
    <property type="entry name" value="recD_rel"/>
    <property type="match status" value="1"/>
</dbReference>
<evidence type="ECO:0000313" key="10">
    <source>
        <dbReference type="Proteomes" id="UP000245624"/>
    </source>
</evidence>
<dbReference type="GO" id="GO:0017116">
    <property type="term" value="F:single-stranded DNA helicase activity"/>
    <property type="evidence" value="ECO:0007669"/>
    <property type="project" value="TreeGrafter"/>
</dbReference>
<dbReference type="PANTHER" id="PTHR43788:SF6">
    <property type="entry name" value="DNA HELICASE B"/>
    <property type="match status" value="1"/>
</dbReference>
<organism evidence="9 10">
    <name type="scientific">Gracilibacillus dipsosauri</name>
    <dbReference type="NCBI Taxonomy" id="178340"/>
    <lineage>
        <taxon>Bacteria</taxon>
        <taxon>Bacillati</taxon>
        <taxon>Bacillota</taxon>
        <taxon>Bacilli</taxon>
        <taxon>Bacillales</taxon>
        <taxon>Bacillaceae</taxon>
        <taxon>Gracilibacillus</taxon>
    </lineage>
</organism>
<accession>A0A317KYT4</accession>
<keyword evidence="3 9" id="KW-0347">Helicase</keyword>
<dbReference type="GO" id="GO:0009338">
    <property type="term" value="C:exodeoxyribonuclease V complex"/>
    <property type="evidence" value="ECO:0007669"/>
    <property type="project" value="TreeGrafter"/>
</dbReference>
<dbReference type="EMBL" id="QGTD01000008">
    <property type="protein sequence ID" value="PWU68386.1"/>
    <property type="molecule type" value="Genomic_DNA"/>
</dbReference>
<reference evidence="9 10" key="1">
    <citation type="submission" date="2018-05" db="EMBL/GenBank/DDBJ databases">
        <title>Genomic analysis of Gracilibacillus dipsosauri DD1 reveals novel features of a salt-tolerant amylase.</title>
        <authorList>
            <person name="Deutch C.E."/>
            <person name="Yang S."/>
        </authorList>
    </citation>
    <scope>NUCLEOTIDE SEQUENCE [LARGE SCALE GENOMIC DNA]</scope>
    <source>
        <strain evidence="9 10">DD1</strain>
    </source>
</reference>
<feature type="coiled-coil region" evidence="4">
    <location>
        <begin position="260"/>
        <end position="287"/>
    </location>
</feature>
<dbReference type="PANTHER" id="PTHR43788">
    <property type="entry name" value="DNA2/NAM7 HELICASE FAMILY MEMBER"/>
    <property type="match status" value="1"/>
</dbReference>
<name>A0A317KYT4_9BACI</name>
<dbReference type="GO" id="GO:0005524">
    <property type="term" value="F:ATP binding"/>
    <property type="evidence" value="ECO:0007669"/>
    <property type="project" value="UniProtKB-UniRule"/>
</dbReference>
<dbReference type="GO" id="GO:0003677">
    <property type="term" value="F:DNA binding"/>
    <property type="evidence" value="ECO:0007669"/>
    <property type="project" value="UniProtKB-UniRule"/>
</dbReference>
<keyword evidence="3" id="KW-0413">Isomerase</keyword>
<dbReference type="Pfam" id="PF13245">
    <property type="entry name" value="AAA_19"/>
    <property type="match status" value="1"/>
</dbReference>
<comment type="catalytic activity">
    <reaction evidence="3">
        <text>ATP + H2O = ADP + phosphate + H(+)</text>
        <dbReference type="Rhea" id="RHEA:13065"/>
        <dbReference type="ChEBI" id="CHEBI:15377"/>
        <dbReference type="ChEBI" id="CHEBI:15378"/>
        <dbReference type="ChEBI" id="CHEBI:30616"/>
        <dbReference type="ChEBI" id="CHEBI:43474"/>
        <dbReference type="ChEBI" id="CHEBI:456216"/>
        <dbReference type="EC" id="5.6.2.3"/>
    </reaction>
</comment>
<feature type="domain" description="ATP-dependent RecD2 DNA helicase SH3" evidence="7">
    <location>
        <begin position="586"/>
        <end position="656"/>
    </location>
</feature>
<dbReference type="Gene3D" id="3.40.50.300">
    <property type="entry name" value="P-loop containing nucleotide triphosphate hydrolases"/>
    <property type="match status" value="2"/>
</dbReference>
<dbReference type="HAMAP" id="MF_01488">
    <property type="entry name" value="RecD2"/>
    <property type="match status" value="1"/>
</dbReference>
<dbReference type="InterPro" id="IPR050534">
    <property type="entry name" value="Coronavir_polyprotein_1ab"/>
</dbReference>
<dbReference type="RefSeq" id="WP_109984087.1">
    <property type="nucleotide sequence ID" value="NZ_JAJUIE010000066.1"/>
</dbReference>
<evidence type="ECO:0000256" key="1">
    <source>
        <dbReference type="ARBA" id="ARBA00022741"/>
    </source>
</evidence>
<dbReference type="Pfam" id="PF13538">
    <property type="entry name" value="UvrD_C_2"/>
    <property type="match status" value="1"/>
</dbReference>
<dbReference type="EC" id="5.6.2.3" evidence="3"/>
<keyword evidence="10" id="KW-1185">Reference proteome</keyword>
<dbReference type="GO" id="GO:0016887">
    <property type="term" value="F:ATP hydrolysis activity"/>
    <property type="evidence" value="ECO:0007669"/>
    <property type="project" value="RHEA"/>
</dbReference>
<dbReference type="OrthoDB" id="9803432at2"/>
<dbReference type="GO" id="GO:0006310">
    <property type="term" value="P:DNA recombination"/>
    <property type="evidence" value="ECO:0007669"/>
    <property type="project" value="InterPro"/>
</dbReference>
<keyword evidence="2 3" id="KW-0067">ATP-binding</keyword>
<dbReference type="InterPro" id="IPR027417">
    <property type="entry name" value="P-loop_NTPase"/>
</dbReference>
<evidence type="ECO:0000259" key="5">
    <source>
        <dbReference type="Pfam" id="PF13538"/>
    </source>
</evidence>
<dbReference type="Pfam" id="PF18335">
    <property type="entry name" value="SH3_13"/>
    <property type="match status" value="1"/>
</dbReference>
<dbReference type="AlphaFoldDB" id="A0A317KYT4"/>
<comment type="function">
    <text evidence="3">DNA-dependent ATPase and ATP-dependent 5'-3' DNA helicase. Has no activity on blunt DNA or DNA with 3'-overhangs, requires at least 10 bases of 5'-ssDNA for helicase activity.</text>
</comment>
<evidence type="ECO:0000259" key="8">
    <source>
        <dbReference type="Pfam" id="PF23139"/>
    </source>
</evidence>
<dbReference type="InterPro" id="IPR041451">
    <property type="entry name" value="RecD2_SH13"/>
</dbReference>
<feature type="domain" description="UvrD-like helicase C-terminal" evidence="5">
    <location>
        <begin position="673"/>
        <end position="720"/>
    </location>
</feature>
<dbReference type="GO" id="GO:0043139">
    <property type="term" value="F:5'-3' DNA helicase activity"/>
    <property type="evidence" value="ECO:0007669"/>
    <property type="project" value="UniProtKB-UniRule"/>
</dbReference>
<protein>
    <recommendedName>
        <fullName evidence="3">ATP-dependent RecD2 DNA helicase</fullName>
        <ecNumber evidence="3">5.6.2.3</ecNumber>
    </recommendedName>
    <alternativeName>
        <fullName evidence="3">DNA 5'-3' helicase subunit RecD2</fullName>
    </alternativeName>
</protein>
<dbReference type="InterPro" id="IPR029493">
    <property type="entry name" value="RecD2-like_HHH"/>
</dbReference>
<dbReference type="SUPFAM" id="SSF52540">
    <property type="entry name" value="P-loop containing nucleoside triphosphate hydrolases"/>
    <property type="match status" value="2"/>
</dbReference>
<keyword evidence="3" id="KW-0378">Hydrolase</keyword>
<dbReference type="Pfam" id="PF23139">
    <property type="entry name" value="OB_YrrC"/>
    <property type="match status" value="1"/>
</dbReference>
<dbReference type="CDD" id="cd17933">
    <property type="entry name" value="DEXSc_RecD-like"/>
    <property type="match status" value="1"/>
</dbReference>
<dbReference type="CDD" id="cd18809">
    <property type="entry name" value="SF1_C_RecD"/>
    <property type="match status" value="1"/>
</dbReference>
<feature type="domain" description="ATP-dependent RecD2 DNA helicase-like helix-hairpin-helix" evidence="6">
    <location>
        <begin position="154"/>
        <end position="244"/>
    </location>
</feature>
<sequence>MSTDPIVEQKNFIKGEMIHTIFENKQEHFSIAKIKVLETNQELSEKEIVVKGYFRRLDPGETYEFYGRMVEHKRFGRQFQVDSYQRFLPESKEGVIAYLSSDLFPGIGKKTAERIVTVLGEAALSKILNDQSVLEQVNGLPKDKQEKIYQILHENQGFEHIVIELSKYGFGLKMAQKMYSAYREKTLEYLIENPYLFVFEVEGFGFLRADQIARQNGITVDHPTRLQAACIFVLQNSIQDGNVYLPMDVLLGEMDQLLQGEENNIEAEKLTAEIVELNKKKEIIVTDKKAYLPSLYYSETGFCAQVKRIADKSQEKAFTDAELLKIVGDIEEKETISYGKEQYEAIETALSEKIMILTGGPGTGKTTVIKGIINAYAQIHDFSIDKADYDDSEEYPFILTAPTGRAAKRLKESTGIESMTIHRLLGWDGHETFDKDENNRITGKIIVIDEFSMVDIWLAYQLFRAIPSDMQVLIVGDEDQLPSVGPGQVLADLLASKVVKSIQLTEVYRQKEGSKIIQLAHEIKNGQVEKETLVKANDFNFFKCSDYQVVDIVKQIVKKAHDKGVDLRQIQVLAPMYRSKAGIHRLNEELQKVLNPSVPGRREMRFGEMVFRKGDKVIQLVNQPEDGVFNGDIGEVVAIFEKDENMEQEEQVVVAFEDREVPYAKTDLMNLMHAYCTSIHKSQGSEFAIVILPIIRGYNRMLRKNLIYTAITRAKQSLVICGDEDAFLKGVLTEDTNQRYSSLVEFLQELFGMEKKEELKEIESDDETATEKTADELLLQVKVGQEDFSPYDFMED</sequence>
<comment type="caution">
    <text evidence="9">The sequence shown here is derived from an EMBL/GenBank/DDBJ whole genome shotgun (WGS) entry which is preliminary data.</text>
</comment>
<feature type="binding site" evidence="3">
    <location>
        <begin position="362"/>
        <end position="366"/>
    </location>
    <ligand>
        <name>ATP</name>
        <dbReference type="ChEBI" id="CHEBI:30616"/>
    </ligand>
</feature>
<evidence type="ECO:0000256" key="4">
    <source>
        <dbReference type="SAM" id="Coils"/>
    </source>
</evidence>
<gene>
    <name evidence="3" type="primary">recD2</name>
    <name evidence="9" type="ORF">DLJ74_08020</name>
</gene>
<proteinExistence type="inferred from homology"/>
<evidence type="ECO:0000259" key="6">
    <source>
        <dbReference type="Pfam" id="PF14490"/>
    </source>
</evidence>
<evidence type="ECO:0000259" key="7">
    <source>
        <dbReference type="Pfam" id="PF18335"/>
    </source>
</evidence>
<dbReference type="InterPro" id="IPR055446">
    <property type="entry name" value="RecD2_N_OB"/>
</dbReference>
<dbReference type="Gene3D" id="2.30.30.940">
    <property type="match status" value="1"/>
</dbReference>
<keyword evidence="1 3" id="KW-0547">Nucleotide-binding</keyword>
<dbReference type="InterPro" id="IPR027785">
    <property type="entry name" value="UvrD-like_helicase_C"/>
</dbReference>
<feature type="domain" description="ATP-dependent RecD2 DNA helicase OB-fold" evidence="8">
    <location>
        <begin position="11"/>
        <end position="89"/>
    </location>
</feature>
<evidence type="ECO:0000256" key="3">
    <source>
        <dbReference type="HAMAP-Rule" id="MF_01488"/>
    </source>
</evidence>
<evidence type="ECO:0000256" key="2">
    <source>
        <dbReference type="ARBA" id="ARBA00022840"/>
    </source>
</evidence>
<evidence type="ECO:0000313" key="9">
    <source>
        <dbReference type="EMBL" id="PWU68386.1"/>
    </source>
</evidence>
<comment type="similarity">
    <text evidence="3">Belongs to the RecD family. RecD2 subfamily.</text>
</comment>
<dbReference type="Proteomes" id="UP000245624">
    <property type="component" value="Unassembled WGS sequence"/>
</dbReference>
<dbReference type="Pfam" id="PF14490">
    <property type="entry name" value="HHH_RecD2"/>
    <property type="match status" value="1"/>
</dbReference>
<keyword evidence="3" id="KW-0238">DNA-binding</keyword>
<keyword evidence="4" id="KW-0175">Coiled coil</keyword>
<dbReference type="InterPro" id="IPR006345">
    <property type="entry name" value="RecD2"/>
</dbReference>